<proteinExistence type="predicted"/>
<dbReference type="Proteomes" id="UP000011514">
    <property type="component" value="Unassembled WGS sequence"/>
</dbReference>
<sequence>GQMVDEATNKMAQDIVETAEAAGIL</sequence>
<comment type="caution">
    <text evidence="1">The sequence shown here is derived from an EMBL/GenBank/DDBJ whole genome shotgun (WGS) entry which is preliminary data.</text>
</comment>
<dbReference type="EMBL" id="AOJE01000058">
    <property type="protein sequence ID" value="ELZ38124.1"/>
    <property type="molecule type" value="Genomic_DNA"/>
</dbReference>
<dbReference type="AlphaFoldDB" id="M0DVI4"/>
<evidence type="ECO:0000313" key="2">
    <source>
        <dbReference type="Proteomes" id="UP000011514"/>
    </source>
</evidence>
<feature type="non-terminal residue" evidence="1">
    <location>
        <position position="1"/>
    </location>
</feature>
<organism evidence="1 2">
    <name type="scientific">Halorubrum saccharovorum DSM 1137</name>
    <dbReference type="NCBI Taxonomy" id="1227484"/>
    <lineage>
        <taxon>Archaea</taxon>
        <taxon>Methanobacteriati</taxon>
        <taxon>Methanobacteriota</taxon>
        <taxon>Stenosarchaea group</taxon>
        <taxon>Halobacteria</taxon>
        <taxon>Halobacteriales</taxon>
        <taxon>Haloferacaceae</taxon>
        <taxon>Halorubrum</taxon>
    </lineage>
</organism>
<keyword evidence="2" id="KW-1185">Reference proteome</keyword>
<protein>
    <submittedName>
        <fullName evidence="1">HpcH/HpaI aldolase</fullName>
    </submittedName>
</protein>
<name>M0DVI4_9EURY</name>
<evidence type="ECO:0000313" key="1">
    <source>
        <dbReference type="EMBL" id="ELZ38124.1"/>
    </source>
</evidence>
<reference evidence="1 2" key="1">
    <citation type="journal article" date="2014" name="PLoS Genet.">
        <title>Phylogenetically driven sequencing of extremely halophilic archaea reveals strategies for static and dynamic osmo-response.</title>
        <authorList>
            <person name="Becker E.A."/>
            <person name="Seitzer P.M."/>
            <person name="Tritt A."/>
            <person name="Larsen D."/>
            <person name="Krusor M."/>
            <person name="Yao A.I."/>
            <person name="Wu D."/>
            <person name="Madern D."/>
            <person name="Eisen J.A."/>
            <person name="Darling A.E."/>
            <person name="Facciotti M.T."/>
        </authorList>
    </citation>
    <scope>NUCLEOTIDE SEQUENCE [LARGE SCALE GENOMIC DNA]</scope>
    <source>
        <strain evidence="1 2">DSM 1137</strain>
    </source>
</reference>
<gene>
    <name evidence="1" type="ORF">C471_11086</name>
</gene>
<accession>M0DVI4</accession>